<dbReference type="InterPro" id="IPR015943">
    <property type="entry name" value="WD40/YVTN_repeat-like_dom_sf"/>
</dbReference>
<dbReference type="InterPro" id="IPR051150">
    <property type="entry name" value="SWT21/TCAB1_mRNA_Telomere"/>
</dbReference>
<dbReference type="Pfam" id="PF00400">
    <property type="entry name" value="WD40"/>
    <property type="match status" value="2"/>
</dbReference>
<accession>A0AAN7YJU5</accession>
<dbReference type="PANTHER" id="PTHR13211">
    <property type="entry name" value="TELOMERASE CAJAL BODY PROTEIN 1"/>
    <property type="match status" value="1"/>
</dbReference>
<dbReference type="Gene3D" id="2.130.10.10">
    <property type="entry name" value="YVTN repeat-like/Quinoprotein amine dehydrogenase"/>
    <property type="match status" value="1"/>
</dbReference>
<dbReference type="EMBL" id="JAVRRL010000005">
    <property type="protein sequence ID" value="KAK5117317.1"/>
    <property type="molecule type" value="Genomic_DNA"/>
</dbReference>
<dbReference type="InterPro" id="IPR001680">
    <property type="entry name" value="WD40_rpt"/>
</dbReference>
<proteinExistence type="predicted"/>
<gene>
    <name evidence="2" type="ORF">LTR62_005934</name>
</gene>
<dbReference type="SMART" id="SM00320">
    <property type="entry name" value="WD40"/>
    <property type="match status" value="4"/>
</dbReference>
<dbReference type="AlphaFoldDB" id="A0AAN7YJU5"/>
<organism evidence="2 3">
    <name type="scientific">Meristemomyces frigidus</name>
    <dbReference type="NCBI Taxonomy" id="1508187"/>
    <lineage>
        <taxon>Eukaryota</taxon>
        <taxon>Fungi</taxon>
        <taxon>Dikarya</taxon>
        <taxon>Ascomycota</taxon>
        <taxon>Pezizomycotina</taxon>
        <taxon>Dothideomycetes</taxon>
        <taxon>Dothideomycetidae</taxon>
        <taxon>Mycosphaerellales</taxon>
        <taxon>Teratosphaeriaceae</taxon>
        <taxon>Meristemomyces</taxon>
    </lineage>
</organism>
<evidence type="ECO:0000313" key="3">
    <source>
        <dbReference type="Proteomes" id="UP001310890"/>
    </source>
</evidence>
<dbReference type="Proteomes" id="UP001310890">
    <property type="component" value="Unassembled WGS sequence"/>
</dbReference>
<dbReference type="InterPro" id="IPR036322">
    <property type="entry name" value="WD40_repeat_dom_sf"/>
</dbReference>
<reference evidence="2" key="1">
    <citation type="submission" date="2023-08" db="EMBL/GenBank/DDBJ databases">
        <title>Black Yeasts Isolated from many extreme environments.</title>
        <authorList>
            <person name="Coleine C."/>
            <person name="Stajich J.E."/>
            <person name="Selbmann L."/>
        </authorList>
    </citation>
    <scope>NUCLEOTIDE SEQUENCE</scope>
    <source>
        <strain evidence="2">CCFEE 5401</strain>
    </source>
</reference>
<protein>
    <submittedName>
        <fullName evidence="2">Uncharacterized protein</fullName>
    </submittedName>
</protein>
<sequence>MSLQRIALRSKCVATAEAKAAGDGQPDHFFREAQFSDDGTSIVTLNDDQCLRTFILPPDLLDGDEKPKVLQEYAAFRSPASVQSYAIHPSYDLQDPATTLVLHSATDQPLSLRNSLNYSTVAAKYNNVSPTTEAYLTSFSLAFSRDGSRFISGGNNHLSIFDCYQGYSDPVLTHRLAPGRKARRLYGEPRLSCKGIVSALATNSASGLLAVGTTEREIGLFPDEGRGECLVSFSIAKALDNSSKAHGTGIMHLKWSPNGKYLLAAERQSDCIQLYDVRNLVRRVSWLSGRKAETTQRLSFDVVPTEDGFEVWAGGKDGVVRMWKNPGSKEDEHTPDTELKLHDDAVSSAVWHPGGAVLASCSGQRYSNDRFESDNSEDDGELLVPASTQPHTHDNKLAIWMITPAISTLE</sequence>
<evidence type="ECO:0000313" key="2">
    <source>
        <dbReference type="EMBL" id="KAK5117317.1"/>
    </source>
</evidence>
<comment type="caution">
    <text evidence="2">The sequence shown here is derived from an EMBL/GenBank/DDBJ whole genome shotgun (WGS) entry which is preliminary data.</text>
</comment>
<dbReference type="PANTHER" id="PTHR13211:SF0">
    <property type="entry name" value="TELOMERASE CAJAL BODY PROTEIN 1"/>
    <property type="match status" value="1"/>
</dbReference>
<evidence type="ECO:0000256" key="1">
    <source>
        <dbReference type="SAM" id="MobiDB-lite"/>
    </source>
</evidence>
<name>A0AAN7YJU5_9PEZI</name>
<feature type="region of interest" description="Disordered" evidence="1">
    <location>
        <begin position="368"/>
        <end position="389"/>
    </location>
</feature>
<dbReference type="SUPFAM" id="SSF50978">
    <property type="entry name" value="WD40 repeat-like"/>
    <property type="match status" value="1"/>
</dbReference>